<proteinExistence type="inferred from homology"/>
<feature type="signal peptide" evidence="3">
    <location>
        <begin position="1"/>
        <end position="18"/>
    </location>
</feature>
<dbReference type="AlphaFoldDB" id="A0A9Q1MXS4"/>
<dbReference type="Gene3D" id="3.40.50.2000">
    <property type="entry name" value="Glycogen Phosphorylase B"/>
    <property type="match status" value="2"/>
</dbReference>
<keyword evidence="3" id="KW-0732">Signal</keyword>
<accession>A0A9Q1MXS4</accession>
<dbReference type="CDD" id="cd03784">
    <property type="entry name" value="GT1_Gtf-like"/>
    <property type="match status" value="1"/>
</dbReference>
<keyword evidence="2" id="KW-0808">Transferase</keyword>
<dbReference type="GO" id="GO:0080043">
    <property type="term" value="F:quercetin 3-O-glucosyltransferase activity"/>
    <property type="evidence" value="ECO:0007669"/>
    <property type="project" value="TreeGrafter"/>
</dbReference>
<dbReference type="SUPFAM" id="SSF53756">
    <property type="entry name" value="UDP-Glycosyltransferase/glycogen phosphorylase"/>
    <property type="match status" value="1"/>
</dbReference>
<comment type="similarity">
    <text evidence="1">Belongs to the UDP-glycosyltransferase family.</text>
</comment>
<dbReference type="PANTHER" id="PTHR11926">
    <property type="entry name" value="GLUCOSYL/GLUCURONOSYL TRANSFERASES"/>
    <property type="match status" value="1"/>
</dbReference>
<organism evidence="4 5">
    <name type="scientific">Anisodus acutangulus</name>
    <dbReference type="NCBI Taxonomy" id="402998"/>
    <lineage>
        <taxon>Eukaryota</taxon>
        <taxon>Viridiplantae</taxon>
        <taxon>Streptophyta</taxon>
        <taxon>Embryophyta</taxon>
        <taxon>Tracheophyta</taxon>
        <taxon>Spermatophyta</taxon>
        <taxon>Magnoliopsida</taxon>
        <taxon>eudicotyledons</taxon>
        <taxon>Gunneridae</taxon>
        <taxon>Pentapetalae</taxon>
        <taxon>asterids</taxon>
        <taxon>lamiids</taxon>
        <taxon>Solanales</taxon>
        <taxon>Solanaceae</taxon>
        <taxon>Solanoideae</taxon>
        <taxon>Hyoscyameae</taxon>
        <taxon>Anisodus</taxon>
    </lineage>
</organism>
<dbReference type="EMBL" id="JAJAGQ010000002">
    <property type="protein sequence ID" value="KAJ8571086.1"/>
    <property type="molecule type" value="Genomic_DNA"/>
</dbReference>
<evidence type="ECO:0000256" key="3">
    <source>
        <dbReference type="SAM" id="SignalP"/>
    </source>
</evidence>
<dbReference type="OrthoDB" id="6280089at2759"/>
<feature type="chain" id="PRO_5040171232" description="Glycosyltransferase" evidence="3">
    <location>
        <begin position="19"/>
        <end position="451"/>
    </location>
</feature>
<comment type="caution">
    <text evidence="4">The sequence shown here is derived from an EMBL/GenBank/DDBJ whole genome shotgun (WGS) entry which is preliminary data.</text>
</comment>
<dbReference type="GO" id="GO:0080044">
    <property type="term" value="F:quercetin 7-O-glucosyltransferase activity"/>
    <property type="evidence" value="ECO:0007669"/>
    <property type="project" value="TreeGrafter"/>
</dbReference>
<gene>
    <name evidence="4" type="ORF">K7X08_038058</name>
</gene>
<dbReference type="PANTHER" id="PTHR11926:SF1443">
    <property type="entry name" value="GLYCOSYLTRANSFERASE"/>
    <property type="match status" value="1"/>
</dbReference>
<evidence type="ECO:0000313" key="4">
    <source>
        <dbReference type="EMBL" id="KAJ8571086.1"/>
    </source>
</evidence>
<dbReference type="Pfam" id="PF00201">
    <property type="entry name" value="UDPGT"/>
    <property type="match status" value="1"/>
</dbReference>
<protein>
    <recommendedName>
        <fullName evidence="6">Glycosyltransferase</fullName>
    </recommendedName>
</protein>
<evidence type="ECO:0000313" key="5">
    <source>
        <dbReference type="Proteomes" id="UP001152561"/>
    </source>
</evidence>
<keyword evidence="5" id="KW-1185">Reference proteome</keyword>
<evidence type="ECO:0000256" key="2">
    <source>
        <dbReference type="ARBA" id="ARBA00022679"/>
    </source>
</evidence>
<dbReference type="Proteomes" id="UP001152561">
    <property type="component" value="Unassembled WGS sequence"/>
</dbReference>
<sequence>MVVLILVSIMIVMENVHAGDTNPVYDPCSDSKVQRWDGFTFGLVFSSKESFFFNESQLSPCDRRLSLSGNSAELAVFRPKVDEISLLTINSSNFNPSKSGGYMVAFAGRKYAARSLPAFVADNTHTITSFTLVLEFQKGTLQNLFWKKFGCDSCKGDSFVCLNKTDCAVPNNKCNGNGGSVDCNMSIQLAFSGTDKNENVLNSCLGIPSAMLSVQSAASFSCYYHYHHQLDSFPTASQPELDVQLPAIPVHKHDEIPSFLHPTSRYTMLKRVILGQFNKLSKPICILMDTFQALEHELVQHLFQICPIKTIGPLFKYPKLSEDFRRDAYTAEKSALEWLNSKSSSSIVYVSFGSIVMLKQEQVDELAYALLNSRLNFLWVLKLANMGTDFALIELPNDFLEKAGDRAKVVQWCQQEQVLAHPSVTCFLTHCGWNSTIEALYIGTPIIAFPQ</sequence>
<evidence type="ECO:0008006" key="6">
    <source>
        <dbReference type="Google" id="ProtNLM"/>
    </source>
</evidence>
<reference evidence="5" key="1">
    <citation type="journal article" date="2023" name="Proc. Natl. Acad. Sci. U.S.A.">
        <title>Genomic and structural basis for evolution of tropane alkaloid biosynthesis.</title>
        <authorList>
            <person name="Wanga Y.-J."/>
            <person name="Taina T."/>
            <person name="Yua J.-Y."/>
            <person name="Lia J."/>
            <person name="Xua B."/>
            <person name="Chenc J."/>
            <person name="D'Auriad J.C."/>
            <person name="Huanga J.-P."/>
            <person name="Huanga S.-X."/>
        </authorList>
    </citation>
    <scope>NUCLEOTIDE SEQUENCE [LARGE SCALE GENOMIC DNA]</scope>
    <source>
        <strain evidence="5">cv. KIB-2019</strain>
    </source>
</reference>
<dbReference type="InterPro" id="IPR002213">
    <property type="entry name" value="UDP_glucos_trans"/>
</dbReference>
<evidence type="ECO:0000256" key="1">
    <source>
        <dbReference type="ARBA" id="ARBA00009995"/>
    </source>
</evidence>
<name>A0A9Q1MXS4_9SOLA</name>